<evidence type="ECO:0000256" key="2">
    <source>
        <dbReference type="ARBA" id="ARBA00004651"/>
    </source>
</evidence>
<evidence type="ECO:0000313" key="13">
    <source>
        <dbReference type="EMBL" id="BDI28066.1"/>
    </source>
</evidence>
<keyword evidence="6" id="KW-0533">Nickel</keyword>
<dbReference type="Pfam" id="PF03824">
    <property type="entry name" value="NicO"/>
    <property type="match status" value="2"/>
</dbReference>
<keyword evidence="5" id="KW-1003">Cell membrane</keyword>
<keyword evidence="4" id="KW-0813">Transport</keyword>
<evidence type="ECO:0000256" key="6">
    <source>
        <dbReference type="ARBA" id="ARBA00022596"/>
    </source>
</evidence>
<dbReference type="GO" id="GO:0046583">
    <property type="term" value="F:monoatomic cation efflux transmembrane transporter activity"/>
    <property type="evidence" value="ECO:0007669"/>
    <property type="project" value="TreeGrafter"/>
</dbReference>
<name>A0A402CRU7_9BACT</name>
<keyword evidence="14" id="KW-1185">Reference proteome</keyword>
<dbReference type="PANTHER" id="PTHR40659">
    <property type="entry name" value="NICKEL/COBALT EFFLUX SYSTEM RCNA"/>
    <property type="match status" value="1"/>
</dbReference>
<evidence type="ECO:0000256" key="11">
    <source>
        <dbReference type="ARBA" id="ARBA00023136"/>
    </source>
</evidence>
<evidence type="ECO:0000256" key="5">
    <source>
        <dbReference type="ARBA" id="ARBA00022475"/>
    </source>
</evidence>
<evidence type="ECO:0000256" key="1">
    <source>
        <dbReference type="ARBA" id="ARBA00002510"/>
    </source>
</evidence>
<proteinExistence type="predicted"/>
<evidence type="ECO:0000256" key="7">
    <source>
        <dbReference type="ARBA" id="ARBA00022692"/>
    </source>
</evidence>
<reference evidence="13 14" key="1">
    <citation type="journal article" date="2019" name="Int. J. Syst. Evol. Microbiol.">
        <title>Capsulimonas corticalis gen. nov., sp. nov., an aerobic capsulated bacterium, of a novel bacterial order, Capsulimonadales ord. nov., of the class Armatimonadia of the phylum Armatimonadetes.</title>
        <authorList>
            <person name="Li J."/>
            <person name="Kudo C."/>
            <person name="Tonouchi A."/>
        </authorList>
    </citation>
    <scope>NUCLEOTIDE SEQUENCE [LARGE SCALE GENOMIC DNA]</scope>
    <source>
        <strain evidence="13 14">AX-7</strain>
    </source>
</reference>
<dbReference type="EMBL" id="AP025739">
    <property type="protein sequence ID" value="BDI28066.1"/>
    <property type="molecule type" value="Genomic_DNA"/>
</dbReference>
<dbReference type="InterPro" id="IPR051224">
    <property type="entry name" value="NiCoT_RcnA"/>
</dbReference>
<evidence type="ECO:0000313" key="14">
    <source>
        <dbReference type="Proteomes" id="UP000287394"/>
    </source>
</evidence>
<dbReference type="GO" id="GO:0010045">
    <property type="term" value="P:response to nickel cation"/>
    <property type="evidence" value="ECO:0007669"/>
    <property type="project" value="TreeGrafter"/>
</dbReference>
<keyword evidence="9" id="KW-0406">Ion transport</keyword>
<evidence type="ECO:0000256" key="10">
    <source>
        <dbReference type="ARBA" id="ARBA00023112"/>
    </source>
</evidence>
<dbReference type="AlphaFoldDB" id="A0A402CRU7"/>
<dbReference type="GO" id="GO:0015099">
    <property type="term" value="F:nickel cation transmembrane transporter activity"/>
    <property type="evidence" value="ECO:0007669"/>
    <property type="project" value="InterPro"/>
</dbReference>
<keyword evidence="8" id="KW-1133">Transmembrane helix</keyword>
<evidence type="ECO:0000256" key="3">
    <source>
        <dbReference type="ARBA" id="ARBA00022426"/>
    </source>
</evidence>
<evidence type="ECO:0000256" key="4">
    <source>
        <dbReference type="ARBA" id="ARBA00022448"/>
    </source>
</evidence>
<protein>
    <submittedName>
        <fullName evidence="13">Uncharacterized protein</fullName>
    </submittedName>
</protein>
<organism evidence="13 14">
    <name type="scientific">Capsulimonas corticalis</name>
    <dbReference type="NCBI Taxonomy" id="2219043"/>
    <lineage>
        <taxon>Bacteria</taxon>
        <taxon>Bacillati</taxon>
        <taxon>Armatimonadota</taxon>
        <taxon>Armatimonadia</taxon>
        <taxon>Capsulimonadales</taxon>
        <taxon>Capsulimonadaceae</taxon>
        <taxon>Capsulimonas</taxon>
    </lineage>
</organism>
<comment type="function">
    <text evidence="1">Efflux system for nickel and cobalt.</text>
</comment>
<dbReference type="RefSeq" id="WP_119320022.1">
    <property type="nucleotide sequence ID" value="NZ_AP025739.1"/>
</dbReference>
<dbReference type="InterPro" id="IPR011541">
    <property type="entry name" value="Ni/Co_transpt_high_affinity"/>
</dbReference>
<dbReference type="GO" id="GO:0005886">
    <property type="term" value="C:plasma membrane"/>
    <property type="evidence" value="ECO:0007669"/>
    <property type="project" value="UniProtKB-SubCell"/>
</dbReference>
<keyword evidence="7" id="KW-0812">Transmembrane</keyword>
<keyword evidence="10" id="KW-0921">Nickel transport</keyword>
<keyword evidence="11" id="KW-0472">Membrane</keyword>
<dbReference type="OrthoDB" id="271709at2"/>
<accession>A0A402CRU7</accession>
<comment type="subcellular location">
    <subcellularLocation>
        <location evidence="2">Cell membrane</location>
        <topology evidence="2">Multi-pass membrane protein</topology>
    </subcellularLocation>
</comment>
<evidence type="ECO:0000256" key="8">
    <source>
        <dbReference type="ARBA" id="ARBA00022989"/>
    </source>
</evidence>
<keyword evidence="3" id="KW-0171">Cobalt transport</keyword>
<evidence type="ECO:0000256" key="12">
    <source>
        <dbReference type="ARBA" id="ARBA00023285"/>
    </source>
</evidence>
<evidence type="ECO:0000256" key="9">
    <source>
        <dbReference type="ARBA" id="ARBA00023065"/>
    </source>
</evidence>
<dbReference type="Proteomes" id="UP000287394">
    <property type="component" value="Chromosome"/>
</dbReference>
<dbReference type="PANTHER" id="PTHR40659:SF1">
    <property type="entry name" value="NICKEL_COBALT EFFLUX SYSTEM RCNA"/>
    <property type="match status" value="1"/>
</dbReference>
<dbReference type="KEGG" id="ccot:CCAX7_001170"/>
<sequence>MNIRRFVTAALTAALLAGAAFTAPAGAHPMGNFSISHYSRITAAKAGLQIFYVLDMAEIPTVAERAAMDTNGDGKITPAEQTAYLAAKTPTLAQGLTLTADGRPVPLDIASSNLAFRPGAGGLDTMRLTMDLKPAAPLGAGAHKIAYQDGNYAERTGWKEIVATTDGHAYLGDASVPSTDRTQALTVYPSITAMSPLQETSATFTVSDTPIAASAALAGTPAQTAAPSVSATNTSTPQDRFTQAIAAKKLTPGIMLVGLLIAFVFGSFHALSPGHGKTMVAAYLVGSRGTVKHAFLLGVVVTITHTLGVFALGLVTLFASQYIVPEKLFPILSVISGLAVFGVGLWLFYSRIRGLDTGHSHDHAHDHGHSHDHDHDHSHDHDHDHSHTHEHHDHDHTHEHVHEHVYEPALALATSNGHVHTHIHEIGHTHDHDHDHDHGHDHTHDHDHSHDHGHSHDGGHSHGFGHHHHHHVPEGPITAKSLIALGISGGIVPCPSALVVLLSAIALHRIAYGLLLITSFSIGLASVLIAIGVAVVSASKLLQRVPRSDAFTRFMPIFSAAAVTTIGVILVIRAIGGAPL</sequence>
<gene>
    <name evidence="13" type="ORF">CCAX7_001170</name>
</gene>
<dbReference type="GO" id="GO:0032025">
    <property type="term" value="P:response to cobalt ion"/>
    <property type="evidence" value="ECO:0007669"/>
    <property type="project" value="TreeGrafter"/>
</dbReference>
<dbReference type="GO" id="GO:0006824">
    <property type="term" value="P:cobalt ion transport"/>
    <property type="evidence" value="ECO:0007669"/>
    <property type="project" value="UniProtKB-KW"/>
</dbReference>
<keyword evidence="12" id="KW-0170">Cobalt</keyword>